<organism evidence="1 2">
    <name type="scientific">Sistotremastrum suecicum HHB10207 ss-3</name>
    <dbReference type="NCBI Taxonomy" id="1314776"/>
    <lineage>
        <taxon>Eukaryota</taxon>
        <taxon>Fungi</taxon>
        <taxon>Dikarya</taxon>
        <taxon>Basidiomycota</taxon>
        <taxon>Agaricomycotina</taxon>
        <taxon>Agaricomycetes</taxon>
        <taxon>Sistotremastrales</taxon>
        <taxon>Sistotremastraceae</taxon>
        <taxon>Sistotremastrum</taxon>
    </lineage>
</organism>
<protein>
    <submittedName>
        <fullName evidence="1">Uncharacterized protein</fullName>
    </submittedName>
</protein>
<keyword evidence="2" id="KW-1185">Reference proteome</keyword>
<evidence type="ECO:0000313" key="1">
    <source>
        <dbReference type="EMBL" id="KZT31325.1"/>
    </source>
</evidence>
<accession>A0A165WM83</accession>
<name>A0A165WM83_9AGAM</name>
<dbReference type="Proteomes" id="UP000076798">
    <property type="component" value="Unassembled WGS sequence"/>
</dbReference>
<reference evidence="1 2" key="1">
    <citation type="journal article" date="2016" name="Mol. Biol. Evol.">
        <title>Comparative Genomics of Early-Diverging Mushroom-Forming Fungi Provides Insights into the Origins of Lignocellulose Decay Capabilities.</title>
        <authorList>
            <person name="Nagy L.G."/>
            <person name="Riley R."/>
            <person name="Tritt A."/>
            <person name="Adam C."/>
            <person name="Daum C."/>
            <person name="Floudas D."/>
            <person name="Sun H."/>
            <person name="Yadav J.S."/>
            <person name="Pangilinan J."/>
            <person name="Larsson K.H."/>
            <person name="Matsuura K."/>
            <person name="Barry K."/>
            <person name="Labutti K."/>
            <person name="Kuo R."/>
            <person name="Ohm R.A."/>
            <person name="Bhattacharya S.S."/>
            <person name="Shirouzu T."/>
            <person name="Yoshinaga Y."/>
            <person name="Martin F.M."/>
            <person name="Grigoriev I.V."/>
            <person name="Hibbett D.S."/>
        </authorList>
    </citation>
    <scope>NUCLEOTIDE SEQUENCE [LARGE SCALE GENOMIC DNA]</scope>
    <source>
        <strain evidence="1 2">HHB10207 ss-3</strain>
    </source>
</reference>
<proteinExistence type="predicted"/>
<dbReference type="AlphaFoldDB" id="A0A165WM83"/>
<gene>
    <name evidence="1" type="ORF">SISSUDRAFT_1038520</name>
</gene>
<sequence length="184" mass="20343">MKQHSTYLEVVDDENGCGDRIDLGIWHLYGGGEYCKGDGGMRVVALAENRCRVWLDGGDGLRQFDRQDVAPGIASGSLHVRGDFSKIDNLGTRHSQARAMAEERHLQDAWRQLDGGIDGQQSRGTRGRAGSGCDVCKCNGALKVTESERWCFGVIWCTRKKIGLVSALKVKTQGRQNQNFETQQ</sequence>
<dbReference type="EMBL" id="KV428650">
    <property type="protein sequence ID" value="KZT31325.1"/>
    <property type="molecule type" value="Genomic_DNA"/>
</dbReference>
<evidence type="ECO:0000313" key="2">
    <source>
        <dbReference type="Proteomes" id="UP000076798"/>
    </source>
</evidence>